<reference evidence="4 5" key="1">
    <citation type="journal article" date="2011" name="Genome Biol. Evol.">
        <title>Integration of the genetic map and genome assembly of fugu facilitates insights into distinct features of genome evolution in teleosts and mammals.</title>
        <authorList>
            <person name="Kai W."/>
            <person name="Kikuchi K."/>
            <person name="Tohari S."/>
            <person name="Chew A.K."/>
            <person name="Tay A."/>
            <person name="Fujiwara A."/>
            <person name="Hosoya S."/>
            <person name="Suetake H."/>
            <person name="Naruse K."/>
            <person name="Brenner S."/>
            <person name="Suzuki Y."/>
            <person name="Venkatesh B."/>
        </authorList>
    </citation>
    <scope>NUCLEOTIDE SEQUENCE [LARGE SCALE GENOMIC DNA]</scope>
</reference>
<dbReference type="InterPro" id="IPR056269">
    <property type="entry name" value="CUB_CDCP1_2nd_5th"/>
</dbReference>
<feature type="domain" description="CDCP1 second and fifth CUB" evidence="3">
    <location>
        <begin position="408"/>
        <end position="507"/>
    </location>
</feature>
<evidence type="ECO:0000259" key="3">
    <source>
        <dbReference type="Pfam" id="PF23668"/>
    </source>
</evidence>
<dbReference type="Pfam" id="PF23665">
    <property type="entry name" value="CDCP1_CUB_6"/>
    <property type="match status" value="2"/>
</dbReference>
<feature type="domain" description="CDCP1 first CUB" evidence="2">
    <location>
        <begin position="29"/>
        <end position="98"/>
    </location>
</feature>
<dbReference type="InterPro" id="IPR038811">
    <property type="entry name" value="CDCP1"/>
</dbReference>
<dbReference type="InParanoid" id="H2T9S4"/>
<organism evidence="4 5">
    <name type="scientific">Takifugu rubripes</name>
    <name type="common">Japanese pufferfish</name>
    <name type="synonym">Fugu rubripes</name>
    <dbReference type="NCBI Taxonomy" id="31033"/>
    <lineage>
        <taxon>Eukaryota</taxon>
        <taxon>Metazoa</taxon>
        <taxon>Chordata</taxon>
        <taxon>Craniata</taxon>
        <taxon>Vertebrata</taxon>
        <taxon>Euteleostomi</taxon>
        <taxon>Actinopterygii</taxon>
        <taxon>Neopterygii</taxon>
        <taxon>Teleostei</taxon>
        <taxon>Neoteleostei</taxon>
        <taxon>Acanthomorphata</taxon>
        <taxon>Eupercaria</taxon>
        <taxon>Tetraodontiformes</taxon>
        <taxon>Tetradontoidea</taxon>
        <taxon>Tetraodontidae</taxon>
        <taxon>Takifugu</taxon>
    </lineage>
</organism>
<dbReference type="PANTHER" id="PTHR14477:SF1">
    <property type="entry name" value="CUB DOMAIN-CONTAINING PROTEIN 1"/>
    <property type="match status" value="1"/>
</dbReference>
<dbReference type="PANTHER" id="PTHR14477">
    <property type="entry name" value="CUB DOMAIN-CONTAINING PROTEIN 1"/>
    <property type="match status" value="1"/>
</dbReference>
<reference evidence="4" key="3">
    <citation type="submission" date="2025-09" db="UniProtKB">
        <authorList>
            <consortium name="Ensembl"/>
        </authorList>
    </citation>
    <scope>IDENTIFICATION</scope>
</reference>
<dbReference type="OMA" id="HFRISVM"/>
<protein>
    <recommendedName>
        <fullName evidence="6">CUB domain containing protein 1a</fullName>
    </recommendedName>
</protein>
<dbReference type="Proteomes" id="UP000005226">
    <property type="component" value="Chromosome 12"/>
</dbReference>
<name>H2T9S4_TAKRU</name>
<proteinExistence type="predicted"/>
<feature type="domain" description="CDCP1 second and fifth CUB" evidence="3">
    <location>
        <begin position="108"/>
        <end position="189"/>
    </location>
</feature>
<feature type="domain" description="CDCP1 third and sixth CUB" evidence="1">
    <location>
        <begin position="212"/>
        <end position="308"/>
    </location>
</feature>
<dbReference type="InterPro" id="IPR056268">
    <property type="entry name" value="CUB_CDCP1_1st"/>
</dbReference>
<dbReference type="GeneTree" id="ENSGT00390000010209"/>
<sequence length="790" mass="88030">ASPELNTAFSLCYLASCPRKRAVSAGGRKVLVSPNPDTIIRIQRVAQEPDCSVCENKDSGQVCHPQRLTLKDATNASVEFTCPQPQEVFAVEINREIGTTITDFRDLVRAESSLFPNFNQTFTWDLSVNPTQALQLDVPEAGMHQIPNGDTCPDEHTYFLVTYLRSGPATIGTFCTGGTITSIMVLYKDKCLHFLCFYLQHPLCAPPVVASVKVLLPRGVSSTSFFTANYPRDFPDKQQVEWDFTVPGMHNYTVHFQEFQAPECLSRTVEMEYHKKGKKVTRLAPTDPQPQHQQGSFNMVLKNCDTNTTLPGLRLSYKVSLMRSGHPGTQRNLRSREAFGRLMQTFQKVGSDPNCEMSINSSIQEKINIAAGTKVSLSFLDCPNEDVNVLCFLTACATLASCPPTLLTVPSLASCLPMPLHSFTWHVSVPQDSTVDLASPTGSLRQSLPDQECNGSLSLHVAESDGLSVGDFCFDGAIQKIQAHTNLSITARVPNFKKSRGPFLNVSFSQEIPETVIYRISPEEPQTLLATPNWPQGMKPSSTVSWIVTLPSQYQADLQFLNVSQPKCNDRHTAIRVKLLGQEEELLSRREDEPTEDLLLPQSFYLNMSNCIAEEGEFKAMTRIILKKSEKTNSSSIYISKGGFFQPTEIRYKSRSDNNSHIYDSIDETMVYGHLLPDSSYPDSLQDNYNGMQVDSYQTFSGPTEGKLPVIQEPDHDPEVDQFNTFLDPSQSFMPPRPRTPIDRQDSLGFQDSRMVDNELYTFKSTGDMNPIRLSAVGMEPPPVIAEDSL</sequence>
<dbReference type="InterPro" id="IPR056266">
    <property type="entry name" value="CDCP1_CUB_3rd_6th"/>
</dbReference>
<evidence type="ECO:0000259" key="1">
    <source>
        <dbReference type="Pfam" id="PF23665"/>
    </source>
</evidence>
<dbReference type="Pfam" id="PF23667">
    <property type="entry name" value="CUB_CDCP1_1"/>
    <property type="match status" value="1"/>
</dbReference>
<evidence type="ECO:0008006" key="6">
    <source>
        <dbReference type="Google" id="ProtNLM"/>
    </source>
</evidence>
<evidence type="ECO:0000259" key="2">
    <source>
        <dbReference type="Pfam" id="PF23667"/>
    </source>
</evidence>
<accession>H2T9S4</accession>
<keyword evidence="5" id="KW-1185">Reference proteome</keyword>
<reference evidence="4" key="2">
    <citation type="submission" date="2025-08" db="UniProtKB">
        <authorList>
            <consortium name="Ensembl"/>
        </authorList>
    </citation>
    <scope>IDENTIFICATION</scope>
</reference>
<dbReference type="Pfam" id="PF23668">
    <property type="entry name" value="CUB_CDCP1_2"/>
    <property type="match status" value="2"/>
</dbReference>
<evidence type="ECO:0000313" key="4">
    <source>
        <dbReference type="Ensembl" id="ENSTRUP00000021414.3"/>
    </source>
</evidence>
<dbReference type="Ensembl" id="ENSTRUT00000021502.3">
    <property type="protein sequence ID" value="ENSTRUP00000021414.3"/>
    <property type="gene ID" value="ENSTRUG00000008547.3"/>
</dbReference>
<feature type="domain" description="CDCP1 third and sixth CUB" evidence="1">
    <location>
        <begin position="514"/>
        <end position="624"/>
    </location>
</feature>
<dbReference type="eggNOG" id="ENOG502QVKN">
    <property type="taxonomic scope" value="Eukaryota"/>
</dbReference>
<evidence type="ECO:0000313" key="5">
    <source>
        <dbReference type="Proteomes" id="UP000005226"/>
    </source>
</evidence>
<dbReference type="FunCoup" id="H2T9S4">
    <property type="interactions" value="1127"/>
</dbReference>
<dbReference type="AlphaFoldDB" id="H2T9S4"/>